<dbReference type="Proteomes" id="UP001147700">
    <property type="component" value="Unassembled WGS sequence"/>
</dbReference>
<comment type="caution">
    <text evidence="1">The sequence shown here is derived from an EMBL/GenBank/DDBJ whole genome shotgun (WGS) entry which is preliminary data.</text>
</comment>
<dbReference type="RefSeq" id="WP_270006120.1">
    <property type="nucleotide sequence ID" value="NZ_JAPCID010000001.1"/>
</dbReference>
<gene>
    <name evidence="1" type="ORF">OJ962_00605</name>
</gene>
<protein>
    <submittedName>
        <fullName evidence="1">Uncharacterized protein</fullName>
    </submittedName>
</protein>
<proteinExistence type="predicted"/>
<dbReference type="EMBL" id="JAPCID010000001">
    <property type="protein sequence ID" value="MDA0135979.1"/>
    <property type="molecule type" value="Genomic_DNA"/>
</dbReference>
<keyword evidence="2" id="KW-1185">Reference proteome</keyword>
<reference evidence="1" key="1">
    <citation type="submission" date="2022-10" db="EMBL/GenBank/DDBJ databases">
        <title>The WGS of Solirubrobacter sp. CPCC 204708.</title>
        <authorList>
            <person name="Jiang Z."/>
        </authorList>
    </citation>
    <scope>NUCLEOTIDE SEQUENCE</scope>
    <source>
        <strain evidence="1">CPCC 204708</strain>
    </source>
</reference>
<name>A0ABT4RBR2_9ACTN</name>
<sequence length="142" mass="14817">MLIAGVVVLALAAGAGERLLDGERCVAPPELYGDPPAGYRYVAQRSLADDAREVRRTGSRVTGYLAAVRVPDGEEEDLDAVGERAAPGDVVSRGEIDGRAVARLAPENGGRIVMGFKACHLVQAGSADPRMAEEVARTVFGG</sequence>
<accession>A0ABT4RBR2</accession>
<evidence type="ECO:0000313" key="2">
    <source>
        <dbReference type="Proteomes" id="UP001147700"/>
    </source>
</evidence>
<organism evidence="1 2">
    <name type="scientific">Solirubrobacter deserti</name>
    <dbReference type="NCBI Taxonomy" id="2282478"/>
    <lineage>
        <taxon>Bacteria</taxon>
        <taxon>Bacillati</taxon>
        <taxon>Actinomycetota</taxon>
        <taxon>Thermoleophilia</taxon>
        <taxon>Solirubrobacterales</taxon>
        <taxon>Solirubrobacteraceae</taxon>
        <taxon>Solirubrobacter</taxon>
    </lineage>
</organism>
<evidence type="ECO:0000313" key="1">
    <source>
        <dbReference type="EMBL" id="MDA0135979.1"/>
    </source>
</evidence>